<evidence type="ECO:0000313" key="1">
    <source>
        <dbReference type="EMBL" id="KAF0676985.1"/>
    </source>
</evidence>
<evidence type="ECO:0000313" key="2">
    <source>
        <dbReference type="Proteomes" id="UP000698242"/>
    </source>
</evidence>
<dbReference type="RefSeq" id="WP_159964197.1">
    <property type="nucleotide sequence ID" value="NZ_APKE01000010.1"/>
</dbReference>
<dbReference type="AlphaFoldDB" id="A0A921NS86"/>
<dbReference type="Proteomes" id="UP000698242">
    <property type="component" value="Unassembled WGS sequence"/>
</dbReference>
<gene>
    <name evidence="1" type="ORF">PMES_00782</name>
</gene>
<comment type="caution">
    <text evidence="1">The sequence shown here is derived from an EMBL/GenBank/DDBJ whole genome shotgun (WGS) entry which is preliminary data.</text>
</comment>
<name>A0A921NS86_9RHOB</name>
<dbReference type="EMBL" id="APKE01000010">
    <property type="protein sequence ID" value="KAF0676985.1"/>
    <property type="molecule type" value="Genomic_DNA"/>
</dbReference>
<keyword evidence="2" id="KW-1185">Reference proteome</keyword>
<dbReference type="OrthoDB" id="7739218at2"/>
<reference evidence="1" key="1">
    <citation type="submission" date="2013-03" db="EMBL/GenBank/DDBJ databases">
        <title>Genome Sequence of the Profundibacterium mesophilum strain KAUST100406-0324T from Red Sea, a novel genus in the family Rhodobacteraceae.</title>
        <authorList>
            <person name="Essack M."/>
            <person name="Alam I."/>
            <person name="Lafi F."/>
            <person name="Alawi W."/>
            <person name="Kamanu F."/>
            <person name="Al-Suwailem A."/>
            <person name="Lee O.O."/>
            <person name="Xu Y."/>
            <person name="Bajic V."/>
            <person name="Qian P.-Y."/>
            <person name="Archer J."/>
        </authorList>
    </citation>
    <scope>NUCLEOTIDE SEQUENCE</scope>
    <source>
        <strain evidence="1">KAUST100406-0324</strain>
    </source>
</reference>
<accession>A0A921NS86</accession>
<proteinExistence type="predicted"/>
<organism evidence="1 2">
    <name type="scientific">Profundibacterium mesophilum KAUST100406-0324</name>
    <dbReference type="NCBI Taxonomy" id="1037889"/>
    <lineage>
        <taxon>Bacteria</taxon>
        <taxon>Pseudomonadati</taxon>
        <taxon>Pseudomonadota</taxon>
        <taxon>Alphaproteobacteria</taxon>
        <taxon>Rhodobacterales</taxon>
        <taxon>Roseobacteraceae</taxon>
        <taxon>Profundibacterium</taxon>
    </lineage>
</organism>
<sequence>MMAPHAALPPLLALALAGCSGGNPFEQQGDLPQTPDEVVTTLGGRALPPGTQTPSAAGDIERFEARGEGGDGFAENPVYDAQSDTFTIDNLAFDGTGPYSRDTVMRELGAAGRSGPFAVYENSRSVVDPRNGQVITQLPHKLLFQRSRSGATELVIVRTGGYLGFGFGGWAYQRNGGVSLPAELQASFTGDYAGIRDFDTRSGLEFTTGRITLEIDFADFNGGAAQDAIKGRITDRKVFTTQGDDITQDAIDALQPGAAALPTILLDIGPNTISASGEFAGSFQSGYLDANNQLTVYETGVYNGILAGDDPSEAVGITIGTGPDHGSGGTFRETGGFVAVR</sequence>
<protein>
    <submittedName>
        <fullName evidence="1">Uncharacterized protein</fullName>
    </submittedName>
</protein>